<evidence type="ECO:0000256" key="1">
    <source>
        <dbReference type="SAM" id="Phobius"/>
    </source>
</evidence>
<reference evidence="2" key="1">
    <citation type="journal article" date="2014" name="Int. J. Syst. Evol. Microbiol.">
        <title>Complete genome sequence of Corynebacterium casei LMG S-19264T (=DSM 44701T), isolated from a smear-ripened cheese.</title>
        <authorList>
            <consortium name="US DOE Joint Genome Institute (JGI-PGF)"/>
            <person name="Walter F."/>
            <person name="Albersmeier A."/>
            <person name="Kalinowski J."/>
            <person name="Ruckert C."/>
        </authorList>
    </citation>
    <scope>NUCLEOTIDE SEQUENCE</scope>
    <source>
        <strain evidence="2">CGMCC 1.15178</strain>
    </source>
</reference>
<keyword evidence="1" id="KW-0812">Transmembrane</keyword>
<dbReference type="RefSeq" id="WP_188997365.1">
    <property type="nucleotide sequence ID" value="NZ_BMHP01000005.1"/>
</dbReference>
<dbReference type="Pfam" id="PF20136">
    <property type="entry name" value="DUF6526"/>
    <property type="match status" value="1"/>
</dbReference>
<proteinExistence type="predicted"/>
<dbReference type="Proteomes" id="UP000612456">
    <property type="component" value="Unassembled WGS sequence"/>
</dbReference>
<keyword evidence="1" id="KW-0472">Membrane</keyword>
<sequence length="144" mass="16665">MEGQNKGKTLRLDWSYHFVTLPLAMVVFIWSIVYLIQAVRDESQVSLALLLLLFSLCLVFAVTRIRIYATKTQDRIVRMEEQFRHHRLTGRVLDPKLSLSQIIALRNAGDDEFPALCERAVAENLKPADIRAAIRNWRPDSMRI</sequence>
<dbReference type="EMBL" id="BMHP01000005">
    <property type="protein sequence ID" value="GGD90651.1"/>
    <property type="molecule type" value="Genomic_DNA"/>
</dbReference>
<evidence type="ECO:0000313" key="2">
    <source>
        <dbReference type="EMBL" id="GGD90651.1"/>
    </source>
</evidence>
<keyword evidence="1" id="KW-1133">Transmembrane helix</keyword>
<feature type="transmembrane region" description="Helical" evidence="1">
    <location>
        <begin position="14"/>
        <end position="36"/>
    </location>
</feature>
<protein>
    <submittedName>
        <fullName evidence="2">Uncharacterized protein</fullName>
    </submittedName>
</protein>
<dbReference type="InterPro" id="IPR045385">
    <property type="entry name" value="DUF6526"/>
</dbReference>
<comment type="caution">
    <text evidence="2">The sequence shown here is derived from an EMBL/GenBank/DDBJ whole genome shotgun (WGS) entry which is preliminary data.</text>
</comment>
<reference evidence="2" key="2">
    <citation type="submission" date="2020-09" db="EMBL/GenBank/DDBJ databases">
        <authorList>
            <person name="Sun Q."/>
            <person name="Zhou Y."/>
        </authorList>
    </citation>
    <scope>NUCLEOTIDE SEQUENCE</scope>
    <source>
        <strain evidence="2">CGMCC 1.15178</strain>
    </source>
</reference>
<accession>A0A916ZDI0</accession>
<feature type="transmembrane region" description="Helical" evidence="1">
    <location>
        <begin position="48"/>
        <end position="69"/>
    </location>
</feature>
<name>A0A916ZDI0_9BACL</name>
<dbReference type="AlphaFoldDB" id="A0A916ZDI0"/>
<keyword evidence="3" id="KW-1185">Reference proteome</keyword>
<evidence type="ECO:0000313" key="3">
    <source>
        <dbReference type="Proteomes" id="UP000612456"/>
    </source>
</evidence>
<organism evidence="2 3">
    <name type="scientific">Paenibacillus nasutitermitis</name>
    <dbReference type="NCBI Taxonomy" id="1652958"/>
    <lineage>
        <taxon>Bacteria</taxon>
        <taxon>Bacillati</taxon>
        <taxon>Bacillota</taxon>
        <taxon>Bacilli</taxon>
        <taxon>Bacillales</taxon>
        <taxon>Paenibacillaceae</taxon>
        <taxon>Paenibacillus</taxon>
    </lineage>
</organism>
<gene>
    <name evidence="2" type="ORF">GCM10010911_56630</name>
</gene>